<protein>
    <submittedName>
        <fullName evidence="2">Lamin tail domain-containing protein</fullName>
    </submittedName>
</protein>
<dbReference type="PROSITE" id="PS51841">
    <property type="entry name" value="LTD"/>
    <property type="match status" value="1"/>
</dbReference>
<dbReference type="InterPro" id="IPR036415">
    <property type="entry name" value="Lamin_tail_dom_sf"/>
</dbReference>
<organism evidence="2">
    <name type="scientific">candidate division WOR-3 bacterium</name>
    <dbReference type="NCBI Taxonomy" id="2052148"/>
    <lineage>
        <taxon>Bacteria</taxon>
        <taxon>Bacteria division WOR-3</taxon>
    </lineage>
</organism>
<feature type="domain" description="LTD" evidence="1">
    <location>
        <begin position="286"/>
        <end position="396"/>
    </location>
</feature>
<dbReference type="SUPFAM" id="SSF74853">
    <property type="entry name" value="Lamin A/C globular tail domain"/>
    <property type="match status" value="1"/>
</dbReference>
<reference evidence="2" key="1">
    <citation type="journal article" date="2020" name="mSystems">
        <title>Genome- and Community-Level Interaction Insights into Carbon Utilization and Element Cycling Functions of Hydrothermarchaeota in Hydrothermal Sediment.</title>
        <authorList>
            <person name="Zhou Z."/>
            <person name="Liu Y."/>
            <person name="Xu W."/>
            <person name="Pan J."/>
            <person name="Luo Z.H."/>
            <person name="Li M."/>
        </authorList>
    </citation>
    <scope>NUCLEOTIDE SEQUENCE [LARGE SCALE GENOMIC DNA]</scope>
    <source>
        <strain evidence="2">SpSt-69</strain>
    </source>
</reference>
<accession>A0A7V3ZXK1</accession>
<evidence type="ECO:0000313" key="2">
    <source>
        <dbReference type="EMBL" id="HGL17296.1"/>
    </source>
</evidence>
<dbReference type="EMBL" id="DTDJ01000024">
    <property type="protein sequence ID" value="HGL17296.1"/>
    <property type="molecule type" value="Genomic_DNA"/>
</dbReference>
<comment type="caution">
    <text evidence="2">The sequence shown here is derived from an EMBL/GenBank/DDBJ whole genome shotgun (WGS) entry which is preliminary data.</text>
</comment>
<dbReference type="Gene3D" id="2.60.40.1260">
    <property type="entry name" value="Lamin Tail domain"/>
    <property type="match status" value="1"/>
</dbReference>
<gene>
    <name evidence="2" type="ORF">ENU66_03050</name>
</gene>
<dbReference type="Pfam" id="PF00932">
    <property type="entry name" value="LTD"/>
    <property type="match status" value="1"/>
</dbReference>
<dbReference type="AlphaFoldDB" id="A0A7V3ZXK1"/>
<dbReference type="InterPro" id="IPR001322">
    <property type="entry name" value="Lamin_tail_dom"/>
</dbReference>
<sequence>MNFLTLLVCVYPIITEVMVDPAGSETGSLSPGDRNEFIEVYNPDDDTVDMAFLKIRDNAEIDSIVPFIEILQFYPEVKATTKIPPKSYGVILDKEYILEGENHLPYDLPDGVSVMTTKDTDLGNGFSSNDTICIIDGNGNVLSSFGLGSGFPLRTRDGVSFERKYYWGPDNGENWRYCEDENGNSCGMENSVSKPFKVRIKELKLERLEECKLTFVLKVLNTGTEFLGILKIRYEITGAIPPSEEEVSVFLCPDSIALVEIGPLFIPPGTYPLKIWIGVQELILDSTFLQIFAGKPPLVINEIMYNGDVEWIEVYNASNDPLSLKGFSLGDPVKSSQPVIDDILLEPGSYYVFSSAEVQVSNSTVLKNFPTLNNTGDTIFLYDAYGQVVDMVAYSMRWGGSFNVSLERVSPFLPSNSPYSWASSKEGNTIGRKNSIQILPPQTGALLSLSSKALAPSRGVPVIAVRVEFPEFPVYATGELYRLDGRKVQTFFTEKLLVDGKLDFTVTDYANGAQLEEGMYILVVNGRTFKGKFFSKKELIGVLR</sequence>
<evidence type="ECO:0000259" key="1">
    <source>
        <dbReference type="PROSITE" id="PS51841"/>
    </source>
</evidence>
<name>A0A7V3ZXK1_UNCW3</name>
<proteinExistence type="predicted"/>